<dbReference type="AlphaFoldDB" id="A0A1M5TF35"/>
<organism evidence="10 11">
    <name type="scientific">Chryseolinea serpens</name>
    <dbReference type="NCBI Taxonomy" id="947013"/>
    <lineage>
        <taxon>Bacteria</taxon>
        <taxon>Pseudomonadati</taxon>
        <taxon>Bacteroidota</taxon>
        <taxon>Cytophagia</taxon>
        <taxon>Cytophagales</taxon>
        <taxon>Fulvivirgaceae</taxon>
        <taxon>Chryseolinea</taxon>
    </lineage>
</organism>
<dbReference type="OrthoDB" id="9810447at2"/>
<evidence type="ECO:0000256" key="1">
    <source>
        <dbReference type="ARBA" id="ARBA00000085"/>
    </source>
</evidence>
<dbReference type="InterPro" id="IPR003661">
    <property type="entry name" value="HisK_dim/P_dom"/>
</dbReference>
<keyword evidence="11" id="KW-1185">Reference proteome</keyword>
<dbReference type="Pfam" id="PF13424">
    <property type="entry name" value="TPR_12"/>
    <property type="match status" value="1"/>
</dbReference>
<dbReference type="SUPFAM" id="SSF48452">
    <property type="entry name" value="TPR-like"/>
    <property type="match status" value="2"/>
</dbReference>
<dbReference type="PROSITE" id="PS50109">
    <property type="entry name" value="HIS_KIN"/>
    <property type="match status" value="1"/>
</dbReference>
<dbReference type="InterPro" id="IPR050736">
    <property type="entry name" value="Sensor_HK_Regulatory"/>
</dbReference>
<dbReference type="SMART" id="SM00028">
    <property type="entry name" value="TPR"/>
    <property type="match status" value="5"/>
</dbReference>
<dbReference type="SMART" id="SM00388">
    <property type="entry name" value="HisKA"/>
    <property type="match status" value="1"/>
</dbReference>
<dbReference type="InterPro" id="IPR019734">
    <property type="entry name" value="TPR_rpt"/>
</dbReference>
<dbReference type="SUPFAM" id="SSF47384">
    <property type="entry name" value="Homodimeric domain of signal transducing histidine kinase"/>
    <property type="match status" value="1"/>
</dbReference>
<evidence type="ECO:0000256" key="5">
    <source>
        <dbReference type="ARBA" id="ARBA00022777"/>
    </source>
</evidence>
<dbReference type="InterPro" id="IPR003594">
    <property type="entry name" value="HATPase_dom"/>
</dbReference>
<accession>A0A1M5TF35</accession>
<evidence type="ECO:0000256" key="2">
    <source>
        <dbReference type="ARBA" id="ARBA00012438"/>
    </source>
</evidence>
<dbReference type="Gene3D" id="3.30.565.10">
    <property type="entry name" value="Histidine kinase-like ATPase, C-terminal domain"/>
    <property type="match status" value="1"/>
</dbReference>
<keyword evidence="4" id="KW-0808">Transferase</keyword>
<keyword evidence="3" id="KW-0597">Phosphoprotein</keyword>
<dbReference type="EC" id="2.7.13.3" evidence="2"/>
<feature type="signal peptide" evidence="8">
    <location>
        <begin position="1"/>
        <end position="21"/>
    </location>
</feature>
<dbReference type="InterPro" id="IPR036097">
    <property type="entry name" value="HisK_dim/P_sf"/>
</dbReference>
<dbReference type="Pfam" id="PF02518">
    <property type="entry name" value="HATPase_c"/>
    <property type="match status" value="1"/>
</dbReference>
<dbReference type="InterPro" id="IPR004358">
    <property type="entry name" value="Sig_transdc_His_kin-like_C"/>
</dbReference>
<dbReference type="InterPro" id="IPR011990">
    <property type="entry name" value="TPR-like_helical_dom_sf"/>
</dbReference>
<proteinExistence type="predicted"/>
<dbReference type="Pfam" id="PF13181">
    <property type="entry name" value="TPR_8"/>
    <property type="match status" value="1"/>
</dbReference>
<evidence type="ECO:0000256" key="8">
    <source>
        <dbReference type="SAM" id="SignalP"/>
    </source>
</evidence>
<evidence type="ECO:0000256" key="6">
    <source>
        <dbReference type="ARBA" id="ARBA00023012"/>
    </source>
</evidence>
<dbReference type="GO" id="GO:0000155">
    <property type="term" value="F:phosphorelay sensor kinase activity"/>
    <property type="evidence" value="ECO:0007669"/>
    <property type="project" value="InterPro"/>
</dbReference>
<keyword evidence="6" id="KW-0902">Two-component regulatory system</keyword>
<dbReference type="Pfam" id="PF00512">
    <property type="entry name" value="HisKA"/>
    <property type="match status" value="1"/>
</dbReference>
<keyword evidence="8" id="KW-0732">Signal</keyword>
<dbReference type="STRING" id="947013.SAMN04488109_4036"/>
<feature type="coiled-coil region" evidence="7">
    <location>
        <begin position="425"/>
        <end position="466"/>
    </location>
</feature>
<name>A0A1M5TF35_9BACT</name>
<dbReference type="PRINTS" id="PR00344">
    <property type="entry name" value="BCTRLSENSOR"/>
</dbReference>
<dbReference type="Proteomes" id="UP000184212">
    <property type="component" value="Unassembled WGS sequence"/>
</dbReference>
<evidence type="ECO:0000313" key="11">
    <source>
        <dbReference type="Proteomes" id="UP000184212"/>
    </source>
</evidence>
<protein>
    <recommendedName>
        <fullName evidence="2">histidine kinase</fullName>
        <ecNumber evidence="2">2.7.13.3</ecNumber>
    </recommendedName>
</protein>
<keyword evidence="7" id="KW-0175">Coiled coil</keyword>
<feature type="chain" id="PRO_5012296589" description="histidine kinase" evidence="8">
    <location>
        <begin position="22"/>
        <end position="689"/>
    </location>
</feature>
<evidence type="ECO:0000259" key="9">
    <source>
        <dbReference type="PROSITE" id="PS50109"/>
    </source>
</evidence>
<evidence type="ECO:0000256" key="4">
    <source>
        <dbReference type="ARBA" id="ARBA00022679"/>
    </source>
</evidence>
<dbReference type="RefSeq" id="WP_073137610.1">
    <property type="nucleotide sequence ID" value="NZ_FQWQ01000003.1"/>
</dbReference>
<dbReference type="SMART" id="SM00387">
    <property type="entry name" value="HATPase_c"/>
    <property type="match status" value="1"/>
</dbReference>
<dbReference type="FunFam" id="3.30.565.10:FF:000006">
    <property type="entry name" value="Sensor histidine kinase WalK"/>
    <property type="match status" value="1"/>
</dbReference>
<gene>
    <name evidence="10" type="ORF">SAMN04488109_4036</name>
</gene>
<dbReference type="Gene3D" id="1.10.287.130">
    <property type="match status" value="1"/>
</dbReference>
<dbReference type="PANTHER" id="PTHR43711">
    <property type="entry name" value="TWO-COMPONENT HISTIDINE KINASE"/>
    <property type="match status" value="1"/>
</dbReference>
<evidence type="ECO:0000256" key="3">
    <source>
        <dbReference type="ARBA" id="ARBA00022553"/>
    </source>
</evidence>
<evidence type="ECO:0000256" key="7">
    <source>
        <dbReference type="SAM" id="Coils"/>
    </source>
</evidence>
<dbReference type="Gene3D" id="1.25.40.10">
    <property type="entry name" value="Tetratricopeptide repeat domain"/>
    <property type="match status" value="2"/>
</dbReference>
<feature type="domain" description="Histidine kinase" evidence="9">
    <location>
        <begin position="473"/>
        <end position="688"/>
    </location>
</feature>
<reference evidence="10 11" key="1">
    <citation type="submission" date="2016-11" db="EMBL/GenBank/DDBJ databases">
        <authorList>
            <person name="Jaros S."/>
            <person name="Januszkiewicz K."/>
            <person name="Wedrychowicz H."/>
        </authorList>
    </citation>
    <scope>NUCLEOTIDE SEQUENCE [LARGE SCALE GENOMIC DNA]</scope>
    <source>
        <strain evidence="10 11">DSM 24574</strain>
    </source>
</reference>
<dbReference type="PANTHER" id="PTHR43711:SF26">
    <property type="entry name" value="SENSOR HISTIDINE KINASE RCSC"/>
    <property type="match status" value="1"/>
</dbReference>
<dbReference type="CDD" id="cd00082">
    <property type="entry name" value="HisKA"/>
    <property type="match status" value="1"/>
</dbReference>
<dbReference type="InterPro" id="IPR005467">
    <property type="entry name" value="His_kinase_dom"/>
</dbReference>
<sequence>MLKKPLILSLFLLFWSTCTIAQNLHLIDSLSRKLHSAEGKIRFELLNDVAWEYRFSYPDSTVFYARQSYDLGQRLKLPSGLAEPLNFIGVALNYKGDRIGAFDNYEQALKVAIDQKDSIQIAYSNNNLGRLFFEQGLLARSYDYFIRALSIFENLNDSSGLAYTYQSLANLYKSQHDYPKAESNYLKANKIRLALGNTRDIMSGYSQTARFYQDNNQHDKALRYLHLADSAGQVIHDEINLAEVHISLSESFLNKGELEEAESICAQALKVIAEKRNMRMLPQAYISMGQIKLAQRDLTAAKKFFNLGLDIAKSTNDIASKMEAHYYLWKISEKEKNKFSELTNLNAYLLLKDSIKDLDLARQVERLQFEIEIERKERENELLKVDQVKTEAIIKQQRLSNIILGTIIVAVSLLGFVQWRSSKKRRESNEKLAQQNQFIQNQREEIVDQNEKLSRRNQQLSDLNHEKDTLMSIVAHDLKSPLNRIKGITDLMEMEGHLNKDQQDYVRMTKDATQAGLDLIKDLLDVHMLEESVILNLSTFDISAFLLEKTNNILPAAEAKSIHLHIAKIESVEVQMDADYLSRIVDNLLTNAVKFSKRQTAVAVSAGKSNGELWISISDQGQGFSEKDKLQLFQKFKKLSARPTDGESSNGLGLAIVKTLVDRLKGSIVLESEQGKGSTFIIRFPLHNN</sequence>
<comment type="catalytic activity">
    <reaction evidence="1">
        <text>ATP + protein L-histidine = ADP + protein N-phospho-L-histidine.</text>
        <dbReference type="EC" id="2.7.13.3"/>
    </reaction>
</comment>
<dbReference type="EMBL" id="FQWQ01000003">
    <property type="protein sequence ID" value="SHH49260.1"/>
    <property type="molecule type" value="Genomic_DNA"/>
</dbReference>
<keyword evidence="5 10" id="KW-0418">Kinase</keyword>
<evidence type="ECO:0000313" key="10">
    <source>
        <dbReference type="EMBL" id="SHH49260.1"/>
    </source>
</evidence>
<dbReference type="SUPFAM" id="SSF55874">
    <property type="entry name" value="ATPase domain of HSP90 chaperone/DNA topoisomerase II/histidine kinase"/>
    <property type="match status" value="1"/>
</dbReference>
<dbReference type="InterPro" id="IPR036890">
    <property type="entry name" value="HATPase_C_sf"/>
</dbReference>